<evidence type="ECO:0000256" key="1">
    <source>
        <dbReference type="ARBA" id="ARBA00004680"/>
    </source>
</evidence>
<dbReference type="GO" id="GO:0006094">
    <property type="term" value="P:gluconeogenesis"/>
    <property type="evidence" value="ECO:0007669"/>
    <property type="project" value="UniProtKB-KW"/>
</dbReference>
<evidence type="ECO:0000313" key="13">
    <source>
        <dbReference type="Proteomes" id="UP001530315"/>
    </source>
</evidence>
<keyword evidence="6" id="KW-0963">Cytoplasm</keyword>
<comment type="pathway">
    <text evidence="2 11">Carbohydrate biosynthesis; gluconeogenesis.</text>
</comment>
<dbReference type="InterPro" id="IPR020861">
    <property type="entry name" value="Triosephosphate_isomerase_AS"/>
</dbReference>
<evidence type="ECO:0000256" key="5">
    <source>
        <dbReference type="ARBA" id="ARBA00022432"/>
    </source>
</evidence>
<dbReference type="PANTHER" id="PTHR21139:SF42">
    <property type="entry name" value="TRIOSEPHOSPHATE ISOMERASE"/>
    <property type="match status" value="1"/>
</dbReference>
<organism evidence="12 13">
    <name type="scientific">Stephanodiscus triporus</name>
    <dbReference type="NCBI Taxonomy" id="2934178"/>
    <lineage>
        <taxon>Eukaryota</taxon>
        <taxon>Sar</taxon>
        <taxon>Stramenopiles</taxon>
        <taxon>Ochrophyta</taxon>
        <taxon>Bacillariophyta</taxon>
        <taxon>Coscinodiscophyceae</taxon>
        <taxon>Thalassiosirophycidae</taxon>
        <taxon>Stephanodiscales</taxon>
        <taxon>Stephanodiscaceae</taxon>
        <taxon>Stephanodiscus</taxon>
    </lineage>
</organism>
<dbReference type="CDD" id="cd00311">
    <property type="entry name" value="TIM"/>
    <property type="match status" value="1"/>
</dbReference>
<dbReference type="GO" id="GO:0004807">
    <property type="term" value="F:triose-phosphate isomerase activity"/>
    <property type="evidence" value="ECO:0007669"/>
    <property type="project" value="UniProtKB-EC"/>
</dbReference>
<dbReference type="SUPFAM" id="SSF51351">
    <property type="entry name" value="Triosephosphate isomerase (TIM)"/>
    <property type="match status" value="1"/>
</dbReference>
<evidence type="ECO:0000256" key="4">
    <source>
        <dbReference type="ARBA" id="ARBA00011738"/>
    </source>
</evidence>
<keyword evidence="5 11" id="KW-0312">Gluconeogenesis</keyword>
<gene>
    <name evidence="12" type="ORF">ACHAW5_008894</name>
</gene>
<evidence type="ECO:0000256" key="10">
    <source>
        <dbReference type="ARBA" id="ARBA00056661"/>
    </source>
</evidence>
<dbReference type="FunFam" id="3.20.20.70:FF:000016">
    <property type="entry name" value="Triosephosphate isomerase"/>
    <property type="match status" value="1"/>
</dbReference>
<dbReference type="Gene3D" id="3.20.20.70">
    <property type="entry name" value="Aldolase class I"/>
    <property type="match status" value="1"/>
</dbReference>
<comment type="function">
    <text evidence="10">Catalyzes the interconversion of glyceraldehyde 3-phosphate and dihydroxyacetone phosphate in the glycolytic and gluconeogenic pathways.</text>
</comment>
<dbReference type="InterPro" id="IPR013785">
    <property type="entry name" value="Aldolase_TIM"/>
</dbReference>
<sequence length="323" mass="35133">MRSISYPRQPMHALHLFCGFPLHITVAMKLSLPLLATALSGAGAFTAVNNGRRSLTELNSMRQPIMAGNWKMNPATEADALNLARGFCAMLTELEDTCAMDAKEGCTEVVVFPPFPFISKVKDIVAKYGITVGAQQVYYENKGAFTGSVAASMVKSVGCEYVLCGHSERRSLFSDSDVNINLKVKKTLEFGMKPILCVGETQDEYDLGITQEVCAMQVSKDLRGVSKEDMRNVVIAYEPVWAIGTGLVCDAKAANDVHKYIRTILAKMYDEEVAQSTRIQYGGSVTPESVDGLMAMSDIDGCLVGGASLFADKFARIVNFKSD</sequence>
<keyword evidence="8 11" id="KW-0413">Isomerase</keyword>
<dbReference type="EC" id="5.3.1.1" evidence="11"/>
<evidence type="ECO:0000256" key="7">
    <source>
        <dbReference type="ARBA" id="ARBA00023152"/>
    </source>
</evidence>
<dbReference type="PROSITE" id="PS51440">
    <property type="entry name" value="TIM_2"/>
    <property type="match status" value="1"/>
</dbReference>
<name>A0ABD3NA74_9STRA</name>
<dbReference type="Proteomes" id="UP001530315">
    <property type="component" value="Unassembled WGS sequence"/>
</dbReference>
<dbReference type="InterPro" id="IPR022896">
    <property type="entry name" value="TrioseP_Isoase_bac/euk"/>
</dbReference>
<evidence type="ECO:0000256" key="6">
    <source>
        <dbReference type="ARBA" id="ARBA00022490"/>
    </source>
</evidence>
<evidence type="ECO:0000256" key="3">
    <source>
        <dbReference type="ARBA" id="ARBA00007422"/>
    </source>
</evidence>
<dbReference type="PANTHER" id="PTHR21139">
    <property type="entry name" value="TRIOSEPHOSPHATE ISOMERASE"/>
    <property type="match status" value="1"/>
</dbReference>
<evidence type="ECO:0000256" key="11">
    <source>
        <dbReference type="RuleBase" id="RU363013"/>
    </source>
</evidence>
<comment type="pathway">
    <text evidence="1 11">Carbohydrate degradation; glycolysis; D-glyceraldehyde 3-phosphate from glycerone phosphate: step 1/1.</text>
</comment>
<keyword evidence="13" id="KW-1185">Reference proteome</keyword>
<dbReference type="HAMAP" id="MF_00147_B">
    <property type="entry name" value="TIM_B"/>
    <property type="match status" value="1"/>
</dbReference>
<dbReference type="AlphaFoldDB" id="A0ABD3NA74"/>
<reference evidence="12 13" key="1">
    <citation type="submission" date="2024-10" db="EMBL/GenBank/DDBJ databases">
        <title>Updated reference genomes for cyclostephanoid diatoms.</title>
        <authorList>
            <person name="Roberts W.R."/>
            <person name="Alverson A.J."/>
        </authorList>
    </citation>
    <scope>NUCLEOTIDE SEQUENCE [LARGE SCALE GENOMIC DNA]</scope>
    <source>
        <strain evidence="12 13">AJA276-08</strain>
    </source>
</reference>
<dbReference type="GO" id="GO:0006096">
    <property type="term" value="P:glycolytic process"/>
    <property type="evidence" value="ECO:0007669"/>
    <property type="project" value="UniProtKB-KW"/>
</dbReference>
<evidence type="ECO:0000256" key="8">
    <source>
        <dbReference type="ARBA" id="ARBA00023235"/>
    </source>
</evidence>
<comment type="similarity">
    <text evidence="3 11">Belongs to the triosephosphate isomerase family.</text>
</comment>
<dbReference type="EMBL" id="JALLAZ020001610">
    <property type="protein sequence ID" value="KAL3771186.1"/>
    <property type="molecule type" value="Genomic_DNA"/>
</dbReference>
<accession>A0ABD3NA74</accession>
<comment type="caution">
    <text evidence="12">The sequence shown here is derived from an EMBL/GenBank/DDBJ whole genome shotgun (WGS) entry which is preliminary data.</text>
</comment>
<protein>
    <recommendedName>
        <fullName evidence="11">Triosephosphate isomerase</fullName>
        <ecNumber evidence="11">5.3.1.1</ecNumber>
    </recommendedName>
</protein>
<dbReference type="InterPro" id="IPR000652">
    <property type="entry name" value="Triosephosphate_isomerase"/>
</dbReference>
<proteinExistence type="inferred from homology"/>
<dbReference type="PROSITE" id="PS00171">
    <property type="entry name" value="TIM_1"/>
    <property type="match status" value="1"/>
</dbReference>
<dbReference type="NCBIfam" id="TIGR00419">
    <property type="entry name" value="tim"/>
    <property type="match status" value="1"/>
</dbReference>
<dbReference type="InterPro" id="IPR035990">
    <property type="entry name" value="TIM_sf"/>
</dbReference>
<comment type="catalytic activity">
    <reaction evidence="9">
        <text>D-glyceraldehyde 3-phosphate = dihydroxyacetone phosphate</text>
        <dbReference type="Rhea" id="RHEA:18585"/>
        <dbReference type="ChEBI" id="CHEBI:57642"/>
        <dbReference type="ChEBI" id="CHEBI:59776"/>
        <dbReference type="EC" id="5.3.1.1"/>
    </reaction>
    <physiologicalReaction direction="left-to-right" evidence="9">
        <dbReference type="Rhea" id="RHEA:18586"/>
    </physiologicalReaction>
</comment>
<comment type="subunit">
    <text evidence="4">Homodimer.</text>
</comment>
<evidence type="ECO:0000256" key="9">
    <source>
        <dbReference type="ARBA" id="ARBA00052432"/>
    </source>
</evidence>
<evidence type="ECO:0000313" key="12">
    <source>
        <dbReference type="EMBL" id="KAL3771186.1"/>
    </source>
</evidence>
<dbReference type="Pfam" id="PF00121">
    <property type="entry name" value="TIM"/>
    <property type="match status" value="1"/>
</dbReference>
<evidence type="ECO:0000256" key="2">
    <source>
        <dbReference type="ARBA" id="ARBA00004742"/>
    </source>
</evidence>
<keyword evidence="7 11" id="KW-0324">Glycolysis</keyword>